<proteinExistence type="predicted"/>
<sequence>MVSTKTGDAHTIRATTAQKIAKGDASIVDTTTDNGTTIRTMVSEIGDGTSNDTATLVHNNHPHVVRTHATAREESSAMDCHGDDNARTAHATTTTAITMRSGRSRVNIAISLALPAGAPLREFPSSFPNQHY</sequence>
<name>A0A6J6NT64_9ZZZZ</name>
<evidence type="ECO:0000313" key="1">
    <source>
        <dbReference type="EMBL" id="CAB4689162.1"/>
    </source>
</evidence>
<dbReference type="EMBL" id="CAEZXA010000220">
    <property type="protein sequence ID" value="CAB4689162.1"/>
    <property type="molecule type" value="Genomic_DNA"/>
</dbReference>
<dbReference type="AlphaFoldDB" id="A0A6J6NT64"/>
<gene>
    <name evidence="1" type="ORF">UFOPK2334_01634</name>
</gene>
<protein>
    <submittedName>
        <fullName evidence="1">Unannotated protein</fullName>
    </submittedName>
</protein>
<organism evidence="1">
    <name type="scientific">freshwater metagenome</name>
    <dbReference type="NCBI Taxonomy" id="449393"/>
    <lineage>
        <taxon>unclassified sequences</taxon>
        <taxon>metagenomes</taxon>
        <taxon>ecological metagenomes</taxon>
    </lineage>
</organism>
<accession>A0A6J6NT64</accession>
<reference evidence="1" key="1">
    <citation type="submission" date="2020-05" db="EMBL/GenBank/DDBJ databases">
        <authorList>
            <person name="Chiriac C."/>
            <person name="Salcher M."/>
            <person name="Ghai R."/>
            <person name="Kavagutti S V."/>
        </authorList>
    </citation>
    <scope>NUCLEOTIDE SEQUENCE</scope>
</reference>